<proteinExistence type="predicted"/>
<accession>A0A1J1HUC0</accession>
<keyword evidence="1" id="KW-1133">Transmembrane helix</keyword>
<sequence length="63" mass="7498">MKLSYSIWSFVVAFFLDFSCYWHNVATRQTGCRFIKLIRERTSSQLKTINAIVNRVNHDLRSK</sequence>
<organism evidence="2 3">
    <name type="scientific">Clunio marinus</name>
    <dbReference type="NCBI Taxonomy" id="568069"/>
    <lineage>
        <taxon>Eukaryota</taxon>
        <taxon>Metazoa</taxon>
        <taxon>Ecdysozoa</taxon>
        <taxon>Arthropoda</taxon>
        <taxon>Hexapoda</taxon>
        <taxon>Insecta</taxon>
        <taxon>Pterygota</taxon>
        <taxon>Neoptera</taxon>
        <taxon>Endopterygota</taxon>
        <taxon>Diptera</taxon>
        <taxon>Nematocera</taxon>
        <taxon>Chironomoidea</taxon>
        <taxon>Chironomidae</taxon>
        <taxon>Clunio</taxon>
    </lineage>
</organism>
<keyword evidence="3" id="KW-1185">Reference proteome</keyword>
<gene>
    <name evidence="2" type="ORF">CLUMA_CG004654</name>
</gene>
<feature type="transmembrane region" description="Helical" evidence="1">
    <location>
        <begin position="6"/>
        <end position="26"/>
    </location>
</feature>
<dbReference type="OrthoDB" id="2161974at2759"/>
<evidence type="ECO:0000313" key="3">
    <source>
        <dbReference type="Proteomes" id="UP000183832"/>
    </source>
</evidence>
<evidence type="ECO:0000313" key="2">
    <source>
        <dbReference type="EMBL" id="CRK90964.1"/>
    </source>
</evidence>
<reference evidence="2 3" key="1">
    <citation type="submission" date="2015-04" db="EMBL/GenBank/DDBJ databases">
        <authorList>
            <person name="Syromyatnikov M.Y."/>
            <person name="Popov V.N."/>
        </authorList>
    </citation>
    <scope>NUCLEOTIDE SEQUENCE [LARGE SCALE GENOMIC DNA]</scope>
</reference>
<evidence type="ECO:0000256" key="1">
    <source>
        <dbReference type="SAM" id="Phobius"/>
    </source>
</evidence>
<keyword evidence="1" id="KW-0472">Membrane</keyword>
<protein>
    <submittedName>
        <fullName evidence="2">CLUMA_CG004654, isoform A</fullName>
    </submittedName>
</protein>
<name>A0A1J1HUC0_9DIPT</name>
<keyword evidence="1" id="KW-0812">Transmembrane</keyword>
<dbReference type="EMBL" id="CVRI01000020">
    <property type="protein sequence ID" value="CRK90964.1"/>
    <property type="molecule type" value="Genomic_DNA"/>
</dbReference>
<dbReference type="AlphaFoldDB" id="A0A1J1HUC0"/>
<dbReference type="Proteomes" id="UP000183832">
    <property type="component" value="Unassembled WGS sequence"/>
</dbReference>